<keyword evidence="3 8" id="KW-0732">Signal</keyword>
<dbReference type="GO" id="GO:0016020">
    <property type="term" value="C:membrane"/>
    <property type="evidence" value="ECO:0007669"/>
    <property type="project" value="UniProtKB-SubCell"/>
</dbReference>
<evidence type="ECO:0000313" key="12">
    <source>
        <dbReference type="Proteomes" id="UP001169862"/>
    </source>
</evidence>
<feature type="domain" description="SH3b" evidence="9">
    <location>
        <begin position="15"/>
        <end position="85"/>
    </location>
</feature>
<keyword evidence="2 7" id="KW-0812">Transmembrane</keyword>
<comment type="caution">
    <text evidence="10">The sequence shown here is derived from an EMBL/GenBank/DDBJ whole genome shotgun (WGS) entry which is preliminary data.</text>
</comment>
<dbReference type="InterPro" id="IPR016476">
    <property type="entry name" value="SH3_dom_pro"/>
</dbReference>
<evidence type="ECO:0000256" key="2">
    <source>
        <dbReference type="ARBA" id="ARBA00022692"/>
    </source>
</evidence>
<dbReference type="PROSITE" id="PS51781">
    <property type="entry name" value="SH3B"/>
    <property type="match status" value="1"/>
</dbReference>
<organism evidence="10 12">
    <name type="scientific">Neptunomonas phycophila</name>
    <dbReference type="NCBI Taxonomy" id="1572645"/>
    <lineage>
        <taxon>Bacteria</taxon>
        <taxon>Pseudomonadati</taxon>
        <taxon>Pseudomonadota</taxon>
        <taxon>Gammaproteobacteria</taxon>
        <taxon>Oceanospirillales</taxon>
        <taxon>Oceanospirillaceae</taxon>
        <taxon>Neptunomonas</taxon>
    </lineage>
</organism>
<dbReference type="NCBIfam" id="TIGR04211">
    <property type="entry name" value="SH3_and_anchor"/>
    <property type="match status" value="1"/>
</dbReference>
<keyword evidence="6" id="KW-0175">Coiled coil</keyword>
<evidence type="ECO:0000256" key="4">
    <source>
        <dbReference type="ARBA" id="ARBA00022989"/>
    </source>
</evidence>
<dbReference type="SMART" id="SM00287">
    <property type="entry name" value="SH3b"/>
    <property type="match status" value="1"/>
</dbReference>
<evidence type="ECO:0000256" key="5">
    <source>
        <dbReference type="ARBA" id="ARBA00023136"/>
    </source>
</evidence>
<evidence type="ECO:0000256" key="6">
    <source>
        <dbReference type="SAM" id="Coils"/>
    </source>
</evidence>
<proteinExistence type="predicted"/>
<dbReference type="GeneID" id="89456809"/>
<gene>
    <name evidence="10" type="ORF">Q4490_03090</name>
    <name evidence="11" type="ORF">Q8W30_04490</name>
</gene>
<evidence type="ECO:0000256" key="7">
    <source>
        <dbReference type="SAM" id="Phobius"/>
    </source>
</evidence>
<dbReference type="AlphaFoldDB" id="A0AAW7XED0"/>
<dbReference type="Proteomes" id="UP001177341">
    <property type="component" value="Unassembled WGS sequence"/>
</dbReference>
<feature type="transmembrane region" description="Helical" evidence="7">
    <location>
        <begin position="158"/>
        <end position="179"/>
    </location>
</feature>
<protein>
    <submittedName>
        <fullName evidence="10">TIGR04211 family SH3 domain-containing protein</fullName>
    </submittedName>
</protein>
<name>A0AAW7XED0_9GAMM</name>
<evidence type="ECO:0000313" key="10">
    <source>
        <dbReference type="EMBL" id="MDO6452541.1"/>
    </source>
</evidence>
<dbReference type="EMBL" id="JAUYVO010000002">
    <property type="protein sequence ID" value="MDP2521823.1"/>
    <property type="molecule type" value="Genomic_DNA"/>
</dbReference>
<evidence type="ECO:0000256" key="8">
    <source>
        <dbReference type="SAM" id="SignalP"/>
    </source>
</evidence>
<evidence type="ECO:0000256" key="3">
    <source>
        <dbReference type="ARBA" id="ARBA00022729"/>
    </source>
</evidence>
<reference evidence="10" key="1">
    <citation type="submission" date="2023-07" db="EMBL/GenBank/DDBJ databases">
        <title>Genome content predicts the carbon catabolic preferences of heterotrophic bacteria.</title>
        <authorList>
            <person name="Gralka M."/>
        </authorList>
    </citation>
    <scope>NUCLEOTIDE SEQUENCE</scope>
    <source>
        <strain evidence="11">5G01</strain>
        <strain evidence="10">I2M16</strain>
    </source>
</reference>
<keyword evidence="13" id="KW-1185">Reference proteome</keyword>
<dbReference type="Pfam" id="PF08239">
    <property type="entry name" value="SH3_3"/>
    <property type="match status" value="1"/>
</dbReference>
<dbReference type="Gene3D" id="2.30.30.40">
    <property type="entry name" value="SH3 Domains"/>
    <property type="match status" value="1"/>
</dbReference>
<sequence>MKKTMIAACFALAASTSYAQPGHIADDVYVFIHGGPSNQYRITGRVRSGSAIDILKKSSDGKFIQIRTSTGKVGWADANNVETGDSTLARMPKLESELEKNQSLISEQTTEIATLRSQLDMFESENSTYSGQLSKLQAEIKDLNHQIDNMDESNLMRWFTYGGMVALGGVLLGLLLPYFPKKKKRKDEWY</sequence>
<comment type="subcellular location">
    <subcellularLocation>
        <location evidence="1">Membrane</location>
        <topology evidence="1">Single-pass membrane protein</topology>
    </subcellularLocation>
</comment>
<feature type="chain" id="PRO_5043868848" evidence="8">
    <location>
        <begin position="20"/>
        <end position="190"/>
    </location>
</feature>
<keyword evidence="4 7" id="KW-1133">Transmembrane helix</keyword>
<dbReference type="Gene3D" id="1.10.287.1490">
    <property type="match status" value="1"/>
</dbReference>
<feature type="signal peptide" evidence="8">
    <location>
        <begin position="1"/>
        <end position="19"/>
    </location>
</feature>
<evidence type="ECO:0000313" key="11">
    <source>
        <dbReference type="EMBL" id="MDP2521823.1"/>
    </source>
</evidence>
<evidence type="ECO:0000259" key="9">
    <source>
        <dbReference type="PROSITE" id="PS51781"/>
    </source>
</evidence>
<dbReference type="RefSeq" id="WP_075172668.1">
    <property type="nucleotide sequence ID" value="NZ_CAXHZV010000015.1"/>
</dbReference>
<dbReference type="InterPro" id="IPR003646">
    <property type="entry name" value="SH3-like_bac-type"/>
</dbReference>
<keyword evidence="5 7" id="KW-0472">Membrane</keyword>
<evidence type="ECO:0000313" key="13">
    <source>
        <dbReference type="Proteomes" id="UP001177341"/>
    </source>
</evidence>
<dbReference type="Proteomes" id="UP001169862">
    <property type="component" value="Unassembled WGS sequence"/>
</dbReference>
<accession>A0AAW7XED0</accession>
<dbReference type="SUPFAM" id="SSF58100">
    <property type="entry name" value="Bacterial hemolysins"/>
    <property type="match status" value="1"/>
</dbReference>
<evidence type="ECO:0000256" key="1">
    <source>
        <dbReference type="ARBA" id="ARBA00004167"/>
    </source>
</evidence>
<dbReference type="EMBL" id="JAUOPG010000002">
    <property type="protein sequence ID" value="MDO6452541.1"/>
    <property type="molecule type" value="Genomic_DNA"/>
</dbReference>
<feature type="coiled-coil region" evidence="6">
    <location>
        <begin position="105"/>
        <end position="153"/>
    </location>
</feature>